<dbReference type="SUPFAM" id="SSF53335">
    <property type="entry name" value="S-adenosyl-L-methionine-dependent methyltransferases"/>
    <property type="match status" value="1"/>
</dbReference>
<dbReference type="Gene3D" id="1.20.120.1180">
    <property type="match status" value="1"/>
</dbReference>
<dbReference type="EMBL" id="RCCJ01000001">
    <property type="protein sequence ID" value="RLJ69798.1"/>
    <property type="molecule type" value="Genomic_DNA"/>
</dbReference>
<proteinExistence type="predicted"/>
<evidence type="ECO:0000313" key="3">
    <source>
        <dbReference type="Proteomes" id="UP000267841"/>
    </source>
</evidence>
<name>A0A497XLY7_9AQUI</name>
<sequence length="321" mass="36172">MENLRRRLFERASIRGLELSQEECKRVLRDIKRWLPDTPPSDNEVVVTADGSYTLISSEYGESYHSLTAGALTEAAQKFVKPSGLIESAQFMERVAILDIGFGLGYNVAVAVHKLRKVNKSIEVEIITLDKAIPENIPALPEPYRETHKKVLSLLPNGEREGVSLKLYKGDMRKTLKVIKGFRADAVFYDPFSPYRNPEAWTLELLNMVKGLMKDTGVWVSYTSSLPVRRALLDLGFKIGETPAVGRKKGGTIASLKKHVGDIRGRDRIKLYSSPYSVPFRDENLELEPVDILIDYRLSVLLRERAVSSELGRELQQARPS</sequence>
<protein>
    <submittedName>
        <fullName evidence="2">Chorismate dehydratase</fullName>
    </submittedName>
</protein>
<dbReference type="Proteomes" id="UP000267841">
    <property type="component" value="Unassembled WGS sequence"/>
</dbReference>
<dbReference type="PANTHER" id="PTHR39963:SF1">
    <property type="entry name" value="MNMC-LIKE METHYLTRANSFERASE DOMAIN-CONTAINING PROTEIN"/>
    <property type="match status" value="1"/>
</dbReference>
<dbReference type="AlphaFoldDB" id="A0A497XLY7"/>
<dbReference type="InterPro" id="IPR008471">
    <property type="entry name" value="MnmC-like_methylTransf"/>
</dbReference>
<organism evidence="2 3">
    <name type="scientific">Hydrogenivirga caldilitoris</name>
    <dbReference type="NCBI Taxonomy" id="246264"/>
    <lineage>
        <taxon>Bacteria</taxon>
        <taxon>Pseudomonadati</taxon>
        <taxon>Aquificota</taxon>
        <taxon>Aquificia</taxon>
        <taxon>Aquificales</taxon>
        <taxon>Aquificaceae</taxon>
        <taxon>Hydrogenivirga</taxon>
    </lineage>
</organism>
<dbReference type="Gene3D" id="3.40.50.150">
    <property type="entry name" value="Vaccinia Virus protein VP39"/>
    <property type="match status" value="1"/>
</dbReference>
<dbReference type="OrthoDB" id="9786494at2"/>
<feature type="domain" description="MnmC-like methyltransferase" evidence="1">
    <location>
        <begin position="160"/>
        <end position="256"/>
    </location>
</feature>
<dbReference type="InterPro" id="IPR029063">
    <property type="entry name" value="SAM-dependent_MTases_sf"/>
</dbReference>
<evidence type="ECO:0000259" key="1">
    <source>
        <dbReference type="Pfam" id="PF05430"/>
    </source>
</evidence>
<dbReference type="Pfam" id="PF05430">
    <property type="entry name" value="Methyltransf_30"/>
    <property type="match status" value="1"/>
</dbReference>
<evidence type="ECO:0000313" key="2">
    <source>
        <dbReference type="EMBL" id="RLJ69798.1"/>
    </source>
</evidence>
<accession>A0A497XLY7</accession>
<keyword evidence="3" id="KW-1185">Reference proteome</keyword>
<comment type="caution">
    <text evidence="2">The sequence shown here is derived from an EMBL/GenBank/DDBJ whole genome shotgun (WGS) entry which is preliminary data.</text>
</comment>
<dbReference type="PANTHER" id="PTHR39963">
    <property type="entry name" value="SLL0983 PROTEIN"/>
    <property type="match status" value="1"/>
</dbReference>
<dbReference type="GO" id="GO:0016645">
    <property type="term" value="F:oxidoreductase activity, acting on the CH-NH group of donors"/>
    <property type="evidence" value="ECO:0007669"/>
    <property type="project" value="InterPro"/>
</dbReference>
<reference evidence="2 3" key="1">
    <citation type="submission" date="2018-10" db="EMBL/GenBank/DDBJ databases">
        <title>Genomic Encyclopedia of Archaeal and Bacterial Type Strains, Phase II (KMG-II): from individual species to whole genera.</title>
        <authorList>
            <person name="Goeker M."/>
        </authorList>
    </citation>
    <scope>NUCLEOTIDE SEQUENCE [LARGE SCALE GENOMIC DNA]</scope>
    <source>
        <strain evidence="2 3">DSM 16510</strain>
    </source>
</reference>
<gene>
    <name evidence="2" type="ORF">BCF55_0054</name>
</gene>